<sequence length="598" mass="66604">MKRFSKAILKLIQGLSKAVLRFPLTIFFLICCTTLTCYMISLHKSPDLIVQKLMFVFLLGSFIGVSAQFACERFPRLARLRWALYALSALLTLGYYFIISPAPTIDYGVGARTSVAVISMFCAFIWLPSYQGKFDFNSVALIHFKSALTSILYAGVLAAGLASIIGAVDILLFRINSDAYGYMMAIVWILFATTYYLSLLPRFNSETEFDQTYAQEASQCPNFLEILISYIAVPLVAGYTLVLLAYFVKIGITMNWPSGQLGPMILAYSAAGLIIYILASGLENRFAVLYQRIFPKVLIPIVVMQLISVYIRLSAYGVTESRYYIALFGIFSIVIGIVLSFTPVKKNGLIALLAAGFAIFSILPPVDAFTVSRNSQISRLENYLQTEGVLVNGKINPETDADMTLRLETTSILNYLERRGYLKEVAWLPADFETSRDMEKTLGFEPAYKYLGDNQNNFFAHLDMQKPINIEGYDVLLQAGTYRGMDPKEIMTYNFEVHGVSYKLILDPVSTKETRVSVQNAAGDKLISTGLYDFAVSITGISNRPKEALDAEDLTLDVENKNCKMRIIFQNIGITYGSGGDAGADYNMFILISVPAQR</sequence>
<dbReference type="RefSeq" id="WP_011640786.1">
    <property type="nucleotide sequence ID" value="NC_008346.1"/>
</dbReference>
<dbReference type="HOGENOM" id="CLU_030795_1_0_9"/>
<feature type="transmembrane region" description="Helical" evidence="1">
    <location>
        <begin position="179"/>
        <end position="197"/>
    </location>
</feature>
<feature type="transmembrane region" description="Helical" evidence="1">
    <location>
        <begin position="260"/>
        <end position="281"/>
    </location>
</feature>
<name>Q0AX67_SYNWW</name>
<evidence type="ECO:0000313" key="3">
    <source>
        <dbReference type="Proteomes" id="UP000001968"/>
    </source>
</evidence>
<feature type="transmembrane region" description="Helical" evidence="1">
    <location>
        <begin position="348"/>
        <end position="366"/>
    </location>
</feature>
<evidence type="ECO:0008006" key="4">
    <source>
        <dbReference type="Google" id="ProtNLM"/>
    </source>
</evidence>
<organism evidence="2 3">
    <name type="scientific">Syntrophomonas wolfei subsp. wolfei (strain DSM 2245B / Goettingen)</name>
    <dbReference type="NCBI Taxonomy" id="335541"/>
    <lineage>
        <taxon>Bacteria</taxon>
        <taxon>Bacillati</taxon>
        <taxon>Bacillota</taxon>
        <taxon>Clostridia</taxon>
        <taxon>Eubacteriales</taxon>
        <taxon>Syntrophomonadaceae</taxon>
        <taxon>Syntrophomonas</taxon>
    </lineage>
</organism>
<reference evidence="3" key="1">
    <citation type="journal article" date="2010" name="Environ. Microbiol.">
        <title>The genome of Syntrophomonas wolfei: new insights into syntrophic metabolism and biohydrogen production.</title>
        <authorList>
            <person name="Sieber J.R."/>
            <person name="Sims D.R."/>
            <person name="Han C."/>
            <person name="Kim E."/>
            <person name="Lykidis A."/>
            <person name="Lapidus A.L."/>
            <person name="McDonnald E."/>
            <person name="Rohlin L."/>
            <person name="Culley D.E."/>
            <person name="Gunsalus R."/>
            <person name="McInerney M.J."/>
        </authorList>
    </citation>
    <scope>NUCLEOTIDE SEQUENCE [LARGE SCALE GENOMIC DNA]</scope>
    <source>
        <strain evidence="3">DSM 2245B / Goettingen</strain>
    </source>
</reference>
<feature type="transmembrane region" description="Helical" evidence="1">
    <location>
        <begin position="293"/>
        <end position="311"/>
    </location>
</feature>
<feature type="transmembrane region" description="Helical" evidence="1">
    <location>
        <begin position="82"/>
        <end position="99"/>
    </location>
</feature>
<dbReference type="EMBL" id="CP000448">
    <property type="protein sequence ID" value="ABI68687.1"/>
    <property type="molecule type" value="Genomic_DNA"/>
</dbReference>
<protein>
    <recommendedName>
        <fullName evidence="4">DUF4153 domain-containing protein</fullName>
    </recommendedName>
</protein>
<dbReference type="STRING" id="335541.Swol_1380"/>
<dbReference type="KEGG" id="swo:Swol_1380"/>
<evidence type="ECO:0000313" key="2">
    <source>
        <dbReference type="EMBL" id="ABI68687.1"/>
    </source>
</evidence>
<feature type="transmembrane region" description="Helical" evidence="1">
    <location>
        <begin position="53"/>
        <end position="70"/>
    </location>
</feature>
<feature type="transmembrane region" description="Helical" evidence="1">
    <location>
        <begin position="20"/>
        <end position="41"/>
    </location>
</feature>
<accession>Q0AX67</accession>
<dbReference type="AlphaFoldDB" id="Q0AX67"/>
<feature type="transmembrane region" description="Helical" evidence="1">
    <location>
        <begin position="323"/>
        <end position="341"/>
    </location>
</feature>
<dbReference type="OrthoDB" id="9809196at2"/>
<keyword evidence="1" id="KW-1133">Transmembrane helix</keyword>
<dbReference type="InterPro" id="IPR025291">
    <property type="entry name" value="DUF4153"/>
</dbReference>
<keyword evidence="1" id="KW-0472">Membrane</keyword>
<keyword evidence="3" id="KW-1185">Reference proteome</keyword>
<feature type="transmembrane region" description="Helical" evidence="1">
    <location>
        <begin position="151"/>
        <end position="173"/>
    </location>
</feature>
<gene>
    <name evidence="2" type="ordered locus">Swol_1380</name>
</gene>
<evidence type="ECO:0000256" key="1">
    <source>
        <dbReference type="SAM" id="Phobius"/>
    </source>
</evidence>
<dbReference type="Proteomes" id="UP000001968">
    <property type="component" value="Chromosome"/>
</dbReference>
<dbReference type="Pfam" id="PF13687">
    <property type="entry name" value="DUF4153"/>
    <property type="match status" value="1"/>
</dbReference>
<proteinExistence type="predicted"/>
<feature type="transmembrane region" description="Helical" evidence="1">
    <location>
        <begin position="111"/>
        <end position="130"/>
    </location>
</feature>
<dbReference type="eggNOG" id="COG1835">
    <property type="taxonomic scope" value="Bacteria"/>
</dbReference>
<feature type="transmembrane region" description="Helical" evidence="1">
    <location>
        <begin position="227"/>
        <end position="248"/>
    </location>
</feature>
<keyword evidence="1" id="KW-0812">Transmembrane</keyword>